<comment type="caution">
    <text evidence="2">The sequence shown here is derived from an EMBL/GenBank/DDBJ whole genome shotgun (WGS) entry which is preliminary data.</text>
</comment>
<keyword evidence="3" id="KW-1185">Reference proteome</keyword>
<feature type="region of interest" description="Disordered" evidence="1">
    <location>
        <begin position="194"/>
        <end position="230"/>
    </location>
</feature>
<organism evidence="2 3">
    <name type="scientific">Cadophora malorum</name>
    <dbReference type="NCBI Taxonomy" id="108018"/>
    <lineage>
        <taxon>Eukaryota</taxon>
        <taxon>Fungi</taxon>
        <taxon>Dikarya</taxon>
        <taxon>Ascomycota</taxon>
        <taxon>Pezizomycotina</taxon>
        <taxon>Leotiomycetes</taxon>
        <taxon>Helotiales</taxon>
        <taxon>Ploettnerulaceae</taxon>
        <taxon>Cadophora</taxon>
    </lineage>
</organism>
<name>A0A8H7W8P8_9HELO</name>
<accession>A0A8H7W8P8</accession>
<dbReference type="Proteomes" id="UP000664132">
    <property type="component" value="Unassembled WGS sequence"/>
</dbReference>
<feature type="region of interest" description="Disordered" evidence="1">
    <location>
        <begin position="1"/>
        <end position="44"/>
    </location>
</feature>
<evidence type="ECO:0000313" key="3">
    <source>
        <dbReference type="Proteomes" id="UP000664132"/>
    </source>
</evidence>
<evidence type="ECO:0000313" key="2">
    <source>
        <dbReference type="EMBL" id="KAG4414989.1"/>
    </source>
</evidence>
<dbReference type="OrthoDB" id="3562377at2759"/>
<feature type="compositionally biased region" description="Low complexity" evidence="1">
    <location>
        <begin position="71"/>
        <end position="104"/>
    </location>
</feature>
<reference evidence="2" key="1">
    <citation type="submission" date="2021-02" db="EMBL/GenBank/DDBJ databases">
        <title>Genome sequence Cadophora malorum strain M34.</title>
        <authorList>
            <person name="Stefanovic E."/>
            <person name="Vu D."/>
            <person name="Scully C."/>
            <person name="Dijksterhuis J."/>
            <person name="Roader J."/>
            <person name="Houbraken J."/>
        </authorList>
    </citation>
    <scope>NUCLEOTIDE SEQUENCE</scope>
    <source>
        <strain evidence="2">M34</strain>
    </source>
</reference>
<evidence type="ECO:0000256" key="1">
    <source>
        <dbReference type="SAM" id="MobiDB-lite"/>
    </source>
</evidence>
<protein>
    <submittedName>
        <fullName evidence="2">Uncharacterized protein</fullName>
    </submittedName>
</protein>
<dbReference type="EMBL" id="JAFJYH010000240">
    <property type="protein sequence ID" value="KAG4414989.1"/>
    <property type="molecule type" value="Genomic_DNA"/>
</dbReference>
<feature type="region of interest" description="Disordered" evidence="1">
    <location>
        <begin position="71"/>
        <end position="118"/>
    </location>
</feature>
<sequence length="395" mass="44073">MQLTTYRMWRNGDDDRSRSPRNRRRLSPPPAPDMVYDTRGNPRRRLNYQSAIDRLPRDSTQSCRLPPIAAMKSASSSFPSSRNQAAQPQTNGSAGFGASLGLSSPAMNDTEMTSPEHLGSQYEGQNLRARASSQTHMCSCNRRGWMTQTPSPIEHASAAYHAIRPYTRLSVNGFLNHPETLGTQAQTWQNSTTANLSLGNDFDHPMVTPPNSSTTSSENSSSSISSDSDLRPPFSLNEECYFRLNTLYHICLDASSTYINSLLPYSGRAPAGTTSWRRRTLMDNIRDIATHMWRRARSDGIAPHRAEADAVQAMRDLYAWSMLIVQGMDSDDARDDINSISVARNAMELCVWLGDERAWRGRDGILRELKDLTKMEAMGDRINEVDDDSLGGNIT</sequence>
<proteinExistence type="predicted"/>
<feature type="compositionally biased region" description="Low complexity" evidence="1">
    <location>
        <begin position="211"/>
        <end position="227"/>
    </location>
</feature>
<gene>
    <name evidence="2" type="ORF">IFR04_011863</name>
</gene>
<dbReference type="AlphaFoldDB" id="A0A8H7W8P8"/>